<accession>A0AAV1R4U3</accession>
<feature type="region of interest" description="Disordered" evidence="1">
    <location>
        <begin position="123"/>
        <end position="198"/>
    </location>
</feature>
<name>A0AAV1R4U3_9ROSI</name>
<evidence type="ECO:0000256" key="1">
    <source>
        <dbReference type="SAM" id="MobiDB-lite"/>
    </source>
</evidence>
<keyword evidence="3" id="KW-1185">Reference proteome</keyword>
<feature type="compositionally biased region" description="Basic and acidic residues" evidence="1">
    <location>
        <begin position="302"/>
        <end position="312"/>
    </location>
</feature>
<evidence type="ECO:0008006" key="4">
    <source>
        <dbReference type="Google" id="ProtNLM"/>
    </source>
</evidence>
<reference evidence="2 3" key="1">
    <citation type="submission" date="2024-01" db="EMBL/GenBank/DDBJ databases">
        <authorList>
            <person name="Waweru B."/>
        </authorList>
    </citation>
    <scope>NUCLEOTIDE SEQUENCE [LARGE SCALE GENOMIC DNA]</scope>
</reference>
<feature type="region of interest" description="Disordered" evidence="1">
    <location>
        <begin position="293"/>
        <end position="316"/>
    </location>
</feature>
<gene>
    <name evidence="2" type="ORF">DCAF_LOCUS5769</name>
</gene>
<dbReference type="PANTHER" id="PTHR10688">
    <property type="entry name" value="PWWP DOMAIN-CONTAINING PROTEIN"/>
    <property type="match status" value="1"/>
</dbReference>
<dbReference type="Proteomes" id="UP001314170">
    <property type="component" value="Unassembled WGS sequence"/>
</dbReference>
<comment type="caution">
    <text evidence="2">The sequence shown here is derived from an EMBL/GenBank/DDBJ whole genome shotgun (WGS) entry which is preliminary data.</text>
</comment>
<feature type="region of interest" description="Disordered" evidence="1">
    <location>
        <begin position="45"/>
        <end position="65"/>
    </location>
</feature>
<protein>
    <recommendedName>
        <fullName evidence="4">RRM domain-containing protein</fullName>
    </recommendedName>
</protein>
<evidence type="ECO:0000313" key="2">
    <source>
        <dbReference type="EMBL" id="CAK7328050.1"/>
    </source>
</evidence>
<evidence type="ECO:0000313" key="3">
    <source>
        <dbReference type="Proteomes" id="UP001314170"/>
    </source>
</evidence>
<dbReference type="AlphaFoldDB" id="A0AAV1R4U3"/>
<sequence length="367" mass="40713">MNRGQRKKELEAESQKISSSVPSGERMSKVAGHLICEKFQMKGYEETGGEHKTSDSAGPQAPKQVQNNVIDVMKVKAPVNQMLSHVQSLALNPTYLKEGDSLDMVEEFVSAFRSSIYSNGSNYKMYNQDKSGRTKRKSQESEPGTSGVEQNLAAQSSADYRSRSKKPKRNEEAKLEKLKLRQAARATDVKTNDKESDGKAPAAAALYVTFSPGSSLPSKNDLIIIYEKFGPLNEGETEMFYDHRCARIVFLRSSKAEEAFNDSQHASPFGAASVTFQLRYFSAETKANKLREIPSSKSSPLAKDETNMDKEFASQSSANDVSQLNYIKQKLEMMNSMLEMSDGADMKSKLEREIKGLLEKVSTMVGS</sequence>
<organism evidence="2 3">
    <name type="scientific">Dovyalis caffra</name>
    <dbReference type="NCBI Taxonomy" id="77055"/>
    <lineage>
        <taxon>Eukaryota</taxon>
        <taxon>Viridiplantae</taxon>
        <taxon>Streptophyta</taxon>
        <taxon>Embryophyta</taxon>
        <taxon>Tracheophyta</taxon>
        <taxon>Spermatophyta</taxon>
        <taxon>Magnoliopsida</taxon>
        <taxon>eudicotyledons</taxon>
        <taxon>Gunneridae</taxon>
        <taxon>Pentapetalae</taxon>
        <taxon>rosids</taxon>
        <taxon>fabids</taxon>
        <taxon>Malpighiales</taxon>
        <taxon>Salicaceae</taxon>
        <taxon>Flacourtieae</taxon>
        <taxon>Dovyalis</taxon>
    </lineage>
</organism>
<feature type="compositionally biased region" description="Polar residues" evidence="1">
    <location>
        <begin position="141"/>
        <end position="159"/>
    </location>
</feature>
<dbReference type="InterPro" id="IPR052657">
    <property type="entry name" value="PDP_family_Arabidopsis"/>
</dbReference>
<dbReference type="EMBL" id="CAWUPB010000892">
    <property type="protein sequence ID" value="CAK7328050.1"/>
    <property type="molecule type" value="Genomic_DNA"/>
</dbReference>
<feature type="compositionally biased region" description="Basic and acidic residues" evidence="1">
    <location>
        <begin position="187"/>
        <end position="198"/>
    </location>
</feature>
<proteinExistence type="predicted"/>
<dbReference type="PANTHER" id="PTHR10688:SF3">
    <property type="entry name" value="PWWP DOMAIN-CONTAINING PROTEIN 6"/>
    <property type="match status" value="1"/>
</dbReference>
<feature type="compositionally biased region" description="Basic and acidic residues" evidence="1">
    <location>
        <begin position="169"/>
        <end position="179"/>
    </location>
</feature>
<feature type="region of interest" description="Disordered" evidence="1">
    <location>
        <begin position="1"/>
        <end position="26"/>
    </location>
</feature>
<feature type="compositionally biased region" description="Basic and acidic residues" evidence="1">
    <location>
        <begin position="45"/>
        <end position="54"/>
    </location>
</feature>